<name>A0A6A3BMY2_HIBSY</name>
<dbReference type="EMBL" id="VEPZ02000825">
    <property type="protein sequence ID" value="KAE8717407.1"/>
    <property type="molecule type" value="Genomic_DNA"/>
</dbReference>
<keyword evidence="1" id="KW-0472">Membrane</keyword>
<feature type="transmembrane region" description="Helical" evidence="1">
    <location>
        <begin position="397"/>
        <end position="416"/>
    </location>
</feature>
<evidence type="ECO:0000313" key="4">
    <source>
        <dbReference type="EMBL" id="KAE8717407.1"/>
    </source>
</evidence>
<comment type="caution">
    <text evidence="4">The sequence shown here is derived from an EMBL/GenBank/DDBJ whole genome shotgun (WGS) entry which is preliminary data.</text>
</comment>
<dbReference type="Gene3D" id="2.60.40.420">
    <property type="entry name" value="Cupredoxins - blue copper proteins"/>
    <property type="match status" value="2"/>
</dbReference>
<dbReference type="AlphaFoldDB" id="A0A6A3BMY2"/>
<evidence type="ECO:0000256" key="2">
    <source>
        <dbReference type="SAM" id="SignalP"/>
    </source>
</evidence>
<keyword evidence="2" id="KW-0732">Signal</keyword>
<evidence type="ECO:0000256" key="1">
    <source>
        <dbReference type="SAM" id="Phobius"/>
    </source>
</evidence>
<sequence>MNSWVRILVLVSCSCRLCCSTQVQCQRETLLWHAHILWLRSTVHGAIVILPKAGVPYQFPKLDDEVVVVLGEWWKSDIEDIINEALKSGLAPNVSDAHTINEGFTLLIENGKTYILRLINTTLNKKLFFKIVGHKLIVVEVDSTYVKPFKIDTIVIAPVQTTNVLVSAGQKSGKYLFGTLANTATTPTTPPLQNVTLIANSFTNSLCALNSKKYLALVPQTINHNLFFTVGLGISPCHTCKAESHVVAAINNVTFVMPTTDLLQAHYFKISGVFTADFPDNPPHVLTTPKLNQAIRGSTPSKFISIDHFRHEICYIVFGMDLLHMYRPFFRLFTNEMVLNSHTLDCVQAPSITSSTKIASLLACVAATYSAFVVDVATTDCNFETQLTALPTTLNTYHVVPLMYLGILFTVLQFSLPGFSMYRLTTPTACAMSGLVHIITNIKLPTADVYVTRDIYILSSSLLGLILEDNLKLIGRGVEISLQSYMFNRDKIFFK</sequence>
<proteinExistence type="predicted"/>
<keyword evidence="1" id="KW-0812">Transmembrane</keyword>
<evidence type="ECO:0000259" key="3">
    <source>
        <dbReference type="Pfam" id="PF00394"/>
    </source>
</evidence>
<organism evidence="4 5">
    <name type="scientific">Hibiscus syriacus</name>
    <name type="common">Rose of Sharon</name>
    <dbReference type="NCBI Taxonomy" id="106335"/>
    <lineage>
        <taxon>Eukaryota</taxon>
        <taxon>Viridiplantae</taxon>
        <taxon>Streptophyta</taxon>
        <taxon>Embryophyta</taxon>
        <taxon>Tracheophyta</taxon>
        <taxon>Spermatophyta</taxon>
        <taxon>Magnoliopsida</taxon>
        <taxon>eudicotyledons</taxon>
        <taxon>Gunneridae</taxon>
        <taxon>Pentapetalae</taxon>
        <taxon>rosids</taxon>
        <taxon>malvids</taxon>
        <taxon>Malvales</taxon>
        <taxon>Malvaceae</taxon>
        <taxon>Malvoideae</taxon>
        <taxon>Hibiscus</taxon>
    </lineage>
</organism>
<dbReference type="InterPro" id="IPR045087">
    <property type="entry name" value="Cu-oxidase_fam"/>
</dbReference>
<keyword evidence="5" id="KW-1185">Reference proteome</keyword>
<feature type="domain" description="Plastocyanin-like" evidence="3">
    <location>
        <begin position="65"/>
        <end position="179"/>
    </location>
</feature>
<gene>
    <name evidence="4" type="ORF">F3Y22_tig00110050pilonHSYRG00215</name>
</gene>
<reference evidence="4" key="1">
    <citation type="submission" date="2019-09" db="EMBL/GenBank/DDBJ databases">
        <title>Draft genome information of white flower Hibiscus syriacus.</title>
        <authorList>
            <person name="Kim Y.-M."/>
        </authorList>
    </citation>
    <scope>NUCLEOTIDE SEQUENCE [LARGE SCALE GENOMIC DNA]</scope>
    <source>
        <strain evidence="4">YM2019G1</strain>
    </source>
</reference>
<accession>A0A6A3BMY2</accession>
<dbReference type="GO" id="GO:0016491">
    <property type="term" value="F:oxidoreductase activity"/>
    <property type="evidence" value="ECO:0007669"/>
    <property type="project" value="TreeGrafter"/>
</dbReference>
<dbReference type="SUPFAM" id="SSF49503">
    <property type="entry name" value="Cupredoxins"/>
    <property type="match status" value="3"/>
</dbReference>
<feature type="chain" id="PRO_5025404009" evidence="2">
    <location>
        <begin position="21"/>
        <end position="495"/>
    </location>
</feature>
<dbReference type="PANTHER" id="PTHR11709:SF370">
    <property type="entry name" value="LACCASE-4"/>
    <property type="match status" value="1"/>
</dbReference>
<dbReference type="Proteomes" id="UP000436088">
    <property type="component" value="Unassembled WGS sequence"/>
</dbReference>
<evidence type="ECO:0000313" key="5">
    <source>
        <dbReference type="Proteomes" id="UP000436088"/>
    </source>
</evidence>
<dbReference type="InterPro" id="IPR008972">
    <property type="entry name" value="Cupredoxin"/>
</dbReference>
<protein>
    <submittedName>
        <fullName evidence="4">Laccase-22</fullName>
    </submittedName>
</protein>
<feature type="signal peptide" evidence="2">
    <location>
        <begin position="1"/>
        <end position="20"/>
    </location>
</feature>
<dbReference type="Pfam" id="PF00394">
    <property type="entry name" value="Cu-oxidase"/>
    <property type="match status" value="1"/>
</dbReference>
<keyword evidence="1" id="KW-1133">Transmembrane helix</keyword>
<dbReference type="InterPro" id="IPR001117">
    <property type="entry name" value="Cu-oxidase_2nd"/>
</dbReference>
<dbReference type="PANTHER" id="PTHR11709">
    <property type="entry name" value="MULTI-COPPER OXIDASE"/>
    <property type="match status" value="1"/>
</dbReference>